<organism evidence="9 10">
    <name type="scientific">Ascoidea rubescens DSM 1968</name>
    <dbReference type="NCBI Taxonomy" id="1344418"/>
    <lineage>
        <taxon>Eukaryota</taxon>
        <taxon>Fungi</taxon>
        <taxon>Dikarya</taxon>
        <taxon>Ascomycota</taxon>
        <taxon>Saccharomycotina</taxon>
        <taxon>Saccharomycetes</taxon>
        <taxon>Ascoideaceae</taxon>
        <taxon>Ascoidea</taxon>
    </lineage>
</organism>
<dbReference type="GO" id="GO:0005681">
    <property type="term" value="C:spliceosomal complex"/>
    <property type="evidence" value="ECO:0007669"/>
    <property type="project" value="UniProtKB-KW"/>
</dbReference>
<evidence type="ECO:0000256" key="1">
    <source>
        <dbReference type="ARBA" id="ARBA00004123"/>
    </source>
</evidence>
<keyword evidence="4 7" id="KW-0747">Spliceosome</keyword>
<comment type="subcellular location">
    <subcellularLocation>
        <location evidence="1 7">Nucleus</location>
    </subcellularLocation>
</comment>
<keyword evidence="5 7" id="KW-0508">mRNA splicing</keyword>
<evidence type="ECO:0000313" key="9">
    <source>
        <dbReference type="EMBL" id="ODV63773.1"/>
    </source>
</evidence>
<comment type="similarity">
    <text evidence="2 7">Belongs to the PRP38 family.</text>
</comment>
<dbReference type="EMBL" id="KV454475">
    <property type="protein sequence ID" value="ODV63773.1"/>
    <property type="molecule type" value="Genomic_DNA"/>
</dbReference>
<dbReference type="InterPro" id="IPR005037">
    <property type="entry name" value="PRP38"/>
</dbReference>
<gene>
    <name evidence="9" type="ORF">ASCRUDRAFT_73555</name>
</gene>
<evidence type="ECO:0000256" key="2">
    <source>
        <dbReference type="ARBA" id="ARBA00006164"/>
    </source>
</evidence>
<keyword evidence="10" id="KW-1185">Reference proteome</keyword>
<keyword evidence="6 7" id="KW-0539">Nucleus</keyword>
<evidence type="ECO:0000313" key="10">
    <source>
        <dbReference type="Proteomes" id="UP000095038"/>
    </source>
</evidence>
<evidence type="ECO:0000256" key="3">
    <source>
        <dbReference type="ARBA" id="ARBA00022664"/>
    </source>
</evidence>
<accession>A0A1D2VQ78</accession>
<evidence type="ECO:0000256" key="5">
    <source>
        <dbReference type="ARBA" id="ARBA00023187"/>
    </source>
</evidence>
<dbReference type="PANTHER" id="PTHR23142">
    <property type="entry name" value="PRE-MRNA-SPLICING FACTOR 38A-RELATED"/>
    <property type="match status" value="1"/>
</dbReference>
<protein>
    <recommendedName>
        <fullName evidence="7">Pre-mRNA-splicing factor 38</fullName>
    </recommendedName>
</protein>
<dbReference type="RefSeq" id="XP_020050080.1">
    <property type="nucleotide sequence ID" value="XM_020192341.1"/>
</dbReference>
<keyword evidence="3 7" id="KW-0507">mRNA processing</keyword>
<evidence type="ECO:0000256" key="6">
    <source>
        <dbReference type="ARBA" id="ARBA00023242"/>
    </source>
</evidence>
<evidence type="ECO:0000256" key="8">
    <source>
        <dbReference type="SAM" id="MobiDB-lite"/>
    </source>
</evidence>
<comment type="function">
    <text evidence="7">Required for pre-mRNA splicing.</text>
</comment>
<dbReference type="Pfam" id="PF03371">
    <property type="entry name" value="PRP38"/>
    <property type="match status" value="1"/>
</dbReference>
<feature type="region of interest" description="Disordered" evidence="8">
    <location>
        <begin position="194"/>
        <end position="214"/>
    </location>
</feature>
<dbReference type="FunCoup" id="A0A1D2VQ78">
    <property type="interactions" value="126"/>
</dbReference>
<dbReference type="AlphaFoldDB" id="A0A1D2VQ78"/>
<dbReference type="GeneID" id="30965977"/>
<dbReference type="OrthoDB" id="190958at2759"/>
<reference evidence="10" key="1">
    <citation type="submission" date="2016-05" db="EMBL/GenBank/DDBJ databases">
        <title>Comparative genomics of biotechnologically important yeasts.</title>
        <authorList>
            <consortium name="DOE Joint Genome Institute"/>
            <person name="Riley R."/>
            <person name="Haridas S."/>
            <person name="Wolfe K.H."/>
            <person name="Lopes M.R."/>
            <person name="Hittinger C.T."/>
            <person name="Goker M."/>
            <person name="Salamov A."/>
            <person name="Wisecaver J."/>
            <person name="Long T.M."/>
            <person name="Aerts A.L."/>
            <person name="Barry K."/>
            <person name="Choi C."/>
            <person name="Clum A."/>
            <person name="Coughlan A.Y."/>
            <person name="Deshpande S."/>
            <person name="Douglass A.P."/>
            <person name="Hanson S.J."/>
            <person name="Klenk H.-P."/>
            <person name="Labutti K."/>
            <person name="Lapidus A."/>
            <person name="Lindquist E."/>
            <person name="Lipzen A."/>
            <person name="Meier-Kolthoff J.P."/>
            <person name="Ohm R.A."/>
            <person name="Otillar R.P."/>
            <person name="Pangilinan J."/>
            <person name="Peng Y."/>
            <person name="Rokas A."/>
            <person name="Rosa C.A."/>
            <person name="Scheuner C."/>
            <person name="Sibirny A.A."/>
            <person name="Slot J.C."/>
            <person name="Stielow J.B."/>
            <person name="Sun H."/>
            <person name="Kurtzman C.P."/>
            <person name="Blackwell M."/>
            <person name="Grigoriev I.V."/>
            <person name="Jeffries T.W."/>
        </authorList>
    </citation>
    <scope>NUCLEOTIDE SEQUENCE [LARGE SCALE GENOMIC DNA]</scope>
    <source>
        <strain evidence="10">DSM 1968</strain>
    </source>
</reference>
<dbReference type="GO" id="GO:0000398">
    <property type="term" value="P:mRNA splicing, via spliceosome"/>
    <property type="evidence" value="ECO:0007669"/>
    <property type="project" value="UniProtKB-UniRule"/>
</dbReference>
<dbReference type="GO" id="GO:0046540">
    <property type="term" value="C:U4/U6 x U5 tri-snRNP complex"/>
    <property type="evidence" value="ECO:0007669"/>
    <property type="project" value="EnsemblFungi"/>
</dbReference>
<evidence type="ECO:0000256" key="7">
    <source>
        <dbReference type="RuleBase" id="RU367025"/>
    </source>
</evidence>
<dbReference type="STRING" id="1344418.A0A1D2VQ78"/>
<proteinExistence type="inferred from homology"/>
<dbReference type="InParanoid" id="A0A1D2VQ78"/>
<sequence>MSESKAQDDLVIYLDRGLSKNAELIHGVNPVLLFEKIIRERILDTIYWKLNCFGLTPLTILDKAVKIKIIGGQDSNQRPSHFQCLLLKLLQIHPSKEIISEYINQKRFKYLTCLGLMYARLCFDSIDVYETLETYYNDYRKVRFRPNHGSPVMLYHIDEFVDELLTKERVCDLILPRLPNREFLEDEKDLEPRKSTVELNIESESEPGSGSGSE</sequence>
<dbReference type="Proteomes" id="UP000095038">
    <property type="component" value="Unassembled WGS sequence"/>
</dbReference>
<name>A0A1D2VQ78_9ASCO</name>
<evidence type="ECO:0000256" key="4">
    <source>
        <dbReference type="ARBA" id="ARBA00022728"/>
    </source>
</evidence>